<reference evidence="3" key="1">
    <citation type="journal article" date="2021" name="Front. Microbiol.">
        <title>Comprehensive Comparative Genomics and Phenotyping of Methylobacterium Species.</title>
        <authorList>
            <person name="Alessa O."/>
            <person name="Ogura Y."/>
            <person name="Fujitani Y."/>
            <person name="Takami H."/>
            <person name="Hayashi T."/>
            <person name="Sahin N."/>
            <person name="Tani A."/>
        </authorList>
    </citation>
    <scope>NUCLEOTIDE SEQUENCE</scope>
    <source>
        <strain evidence="3">NBRC 15686</strain>
    </source>
</reference>
<dbReference type="Pfam" id="PF00899">
    <property type="entry name" value="ThiF"/>
    <property type="match status" value="1"/>
</dbReference>
<dbReference type="InterPro" id="IPR035985">
    <property type="entry name" value="Ubiquitin-activating_enz"/>
</dbReference>
<evidence type="ECO:0000259" key="1">
    <source>
        <dbReference type="Pfam" id="PF00899"/>
    </source>
</evidence>
<evidence type="ECO:0000313" key="4">
    <source>
        <dbReference type="Proteomes" id="UP001055039"/>
    </source>
</evidence>
<accession>A0ABQ4UHB4</accession>
<proteinExistence type="predicted"/>
<feature type="domain" description="Prokaryotic E2 family B" evidence="2">
    <location>
        <begin position="44"/>
        <end position="136"/>
    </location>
</feature>
<reference evidence="3" key="2">
    <citation type="submission" date="2021-08" db="EMBL/GenBank/DDBJ databases">
        <authorList>
            <person name="Tani A."/>
            <person name="Ola A."/>
            <person name="Ogura Y."/>
            <person name="Katsura K."/>
            <person name="Hayashi T."/>
        </authorList>
    </citation>
    <scope>NUCLEOTIDE SEQUENCE</scope>
    <source>
        <strain evidence="3">NBRC 15686</strain>
    </source>
</reference>
<dbReference type="Pfam" id="PF14461">
    <property type="entry name" value="Prok-E2_B"/>
    <property type="match status" value="1"/>
</dbReference>
<feature type="domain" description="THIF-type NAD/FAD binding fold" evidence="1">
    <location>
        <begin position="312"/>
        <end position="472"/>
    </location>
</feature>
<dbReference type="Gene3D" id="3.40.50.720">
    <property type="entry name" value="NAD(P)-binding Rossmann-like Domain"/>
    <property type="match status" value="1"/>
</dbReference>
<evidence type="ECO:0000259" key="2">
    <source>
        <dbReference type="Pfam" id="PF14461"/>
    </source>
</evidence>
<dbReference type="EMBL" id="BPRC01000011">
    <property type="protein sequence ID" value="GJE65963.1"/>
    <property type="molecule type" value="Genomic_DNA"/>
</dbReference>
<sequence length="562" mass="60999">MADRKAASRLLIHDALKQRGFERAFDAEGGPAYVGLLDPSVLKIPISMRVDDIDFVEYPQIRIDPDYPMPARAVPHLLGLDRSICYYGKGSVVLDRYDPGGTVLQCLDQAERVLRDAIRGRSDADFAEEFQVYWSNTFVYVDLPDGYVGPARLQAAALDRKDGSSALVVSSGRSWLVSDLERVQRGEPSGDPVIVVSVPDPVTVAASGSWPPKTLAELNLWLRRTAPALVGRLEDVLRSKDCLSATVLVRAPNGLFCYRISVPQHLRKPEFLKNRRSRLPEAMERQASGTPLDRFIGVRADADYLFGRNLGSMRNLVDKRILLIGCGTIGGFLAQQLAQCGAGAGQGYLSLVDPDVLTTGNLGRHLLGVPYLGRNKAEACAEFLLEQLPLLAIEGYPGDARTQKLPWDRYDLVIDATGEEALSLALNERAVRSRPAFPPHLHVWLLGNGAVAQCILTGESERACLKCLKPELAGPPRHRAMRPGASLETISNLGCGDAEYLPFPVSRSVAAASLACELAIDWANGNPGNRFRSLTLDGRRAFQVQDGSPTSVHACPACGGGA</sequence>
<dbReference type="Proteomes" id="UP001055039">
    <property type="component" value="Unassembled WGS sequence"/>
</dbReference>
<gene>
    <name evidence="3" type="ORF">LNAOJCKE_3177</name>
</gene>
<dbReference type="RefSeq" id="WP_238225469.1">
    <property type="nucleotide sequence ID" value="NZ_BAAADH010000007.1"/>
</dbReference>
<dbReference type="CDD" id="cd01483">
    <property type="entry name" value="E1_enzyme_family"/>
    <property type="match status" value="1"/>
</dbReference>
<dbReference type="SUPFAM" id="SSF69572">
    <property type="entry name" value="Activating enzymes of the ubiquitin-like proteins"/>
    <property type="match status" value="1"/>
</dbReference>
<name>A0ABQ4UHB4_9HYPH</name>
<dbReference type="PANTHER" id="PTHR43267:SF1">
    <property type="entry name" value="TRNA THREONYLCARBAMOYLADENOSINE DEHYDRATASE"/>
    <property type="match status" value="1"/>
</dbReference>
<organism evidence="3 4">
    <name type="scientific">Methylorubrum aminovorans</name>
    <dbReference type="NCBI Taxonomy" id="269069"/>
    <lineage>
        <taxon>Bacteria</taxon>
        <taxon>Pseudomonadati</taxon>
        <taxon>Pseudomonadota</taxon>
        <taxon>Alphaproteobacteria</taxon>
        <taxon>Hyphomicrobiales</taxon>
        <taxon>Methylobacteriaceae</taxon>
        <taxon>Methylorubrum</taxon>
    </lineage>
</organism>
<protein>
    <recommendedName>
        <fullName evidence="5">UBA/THIF-type NAD/FAD binding protein</fullName>
    </recommendedName>
</protein>
<dbReference type="InterPro" id="IPR045886">
    <property type="entry name" value="ThiF/MoeB/HesA"/>
</dbReference>
<comment type="caution">
    <text evidence="3">The sequence shown here is derived from an EMBL/GenBank/DDBJ whole genome shotgun (WGS) entry which is preliminary data.</text>
</comment>
<evidence type="ECO:0008006" key="5">
    <source>
        <dbReference type="Google" id="ProtNLM"/>
    </source>
</evidence>
<keyword evidence="4" id="KW-1185">Reference proteome</keyword>
<evidence type="ECO:0000313" key="3">
    <source>
        <dbReference type="EMBL" id="GJE65963.1"/>
    </source>
</evidence>
<dbReference type="InterPro" id="IPR032701">
    <property type="entry name" value="Prok-E2_B_dom"/>
</dbReference>
<dbReference type="PANTHER" id="PTHR43267">
    <property type="entry name" value="TRNA THREONYLCARBAMOYLADENOSINE DEHYDRATASE"/>
    <property type="match status" value="1"/>
</dbReference>
<dbReference type="InterPro" id="IPR000594">
    <property type="entry name" value="ThiF_NAD_FAD-bd"/>
</dbReference>